<feature type="region of interest" description="Disordered" evidence="1">
    <location>
        <begin position="180"/>
        <end position="241"/>
    </location>
</feature>
<feature type="domain" description="Helicase-associated" evidence="2">
    <location>
        <begin position="854"/>
        <end position="960"/>
    </location>
</feature>
<keyword evidence="5" id="KW-1185">Reference proteome</keyword>
<dbReference type="Pfam" id="PF03457">
    <property type="entry name" value="HA"/>
    <property type="match status" value="7"/>
</dbReference>
<dbReference type="PANTHER" id="PTHR33418:SF1">
    <property type="entry name" value="HELICASE-ASSOCIATED DOMAIN-CONTAINING PROTEIN"/>
    <property type="match status" value="1"/>
</dbReference>
<feature type="region of interest" description="Disordered" evidence="1">
    <location>
        <begin position="1"/>
        <end position="26"/>
    </location>
</feature>
<evidence type="ECO:0000313" key="3">
    <source>
        <dbReference type="EMBL" id="KAG7338740.1"/>
    </source>
</evidence>
<feature type="domain" description="Helicase-associated" evidence="2">
    <location>
        <begin position="299"/>
        <end position="377"/>
    </location>
</feature>
<keyword evidence="3" id="KW-0347">Helicase</keyword>
<feature type="compositionally biased region" description="Basic and acidic residues" evidence="1">
    <location>
        <begin position="193"/>
        <end position="203"/>
    </location>
</feature>
<proteinExistence type="predicted"/>
<organism evidence="3 5">
    <name type="scientific">Nitzschia inconspicua</name>
    <dbReference type="NCBI Taxonomy" id="303405"/>
    <lineage>
        <taxon>Eukaryota</taxon>
        <taxon>Sar</taxon>
        <taxon>Stramenopiles</taxon>
        <taxon>Ochrophyta</taxon>
        <taxon>Bacillariophyta</taxon>
        <taxon>Bacillariophyceae</taxon>
        <taxon>Bacillariophycidae</taxon>
        <taxon>Bacillariales</taxon>
        <taxon>Bacillariaceae</taxon>
        <taxon>Nitzschia</taxon>
    </lineage>
</organism>
<name>A0A9K3P9I1_9STRA</name>
<feature type="region of interest" description="Disordered" evidence="1">
    <location>
        <begin position="438"/>
        <end position="459"/>
    </location>
</feature>
<comment type="caution">
    <text evidence="3">The sequence shown here is derived from an EMBL/GenBank/DDBJ whole genome shotgun (WGS) entry which is preliminary data.</text>
</comment>
<accession>A0A9K3P9I1</accession>
<dbReference type="OrthoDB" id="45515at2759"/>
<dbReference type="Proteomes" id="UP000693970">
    <property type="component" value="Unassembled WGS sequence"/>
</dbReference>
<feature type="compositionally biased region" description="Low complexity" evidence="1">
    <location>
        <begin position="280"/>
        <end position="289"/>
    </location>
</feature>
<sequence>MSSNHFLSHPYVDGHQQYHQSREGSAAMEPLSDLLVSVQHEDLVPMNGGDNVQHHDVTPRSDAIGLNPGQQYNMLLRPTQFRNVSEGEQAENQGNRSFTKAVLRLSSGNDPTTNKSHHMQPEDSVLLSVLEAPHRGNAIEHDIEVYNAVAEAMEREVEGQELHQSNCTIDTNDEASYYHQQLHPSHHPQHYQRNFESHSHRENSSLSLKRPLDATTNLGMYLEGDHPTESFDNAGHPESPKRQRIEYIDGSSLGYNGDLPNNEGTPFDFEASEIFRAGRRNSNSPASNASGGGTKKINNEQWDTMYERLKNFKQQQGHCLVPKRYNADPKLGTWVETQRVQHKRLARTYDPHTGMETVQPNNRLTAERLHKLQAIGFAWSAKHWRKLPSETVHKKTEDGHLMSINDLGDTASAFKTFAPADGEGNSQRSTIGTAIQATEHTKTRGHPPHLQQQQRRRQRLNDAQWEDMYQRLVQYKTEHGHCLVPRKYEKDQKLSTWVETQRVLWNRDYRQKDPKEAVEAAAATAAATTIALAGYNADNPNLTAPVYEVAPATTTTRGITSTNTDEYANGGNVSDQMNTGVQDGTDFVPNSPVTAKVAADRGKRLTLERKKKLDELGFVWSLRSKRIEDHWDEMFQQLLQYKEEHGDCLVPSRYEANLKLGKWVETQRYEYTKRQRSNEMSTSASTGTVNNSLPESAQVCTGLFGGNESRGSRQSNPRLTEERLRRLESIGFQWKVKHKMKRYYDKQWDSMFDRLKAFKEVNGHCIVPKRYPADARLGTWVHTQRIQYRKLTAGTKKETLTEEEVNMMNSCGEETAYRLTDERRARLESLGFVWNMKEGEKGTDAGRIARNSYDDQWDTMFDTLKEYKLKHGNCLVPKRFKENPKLGTWVDTQRVQYKKLQKKLAEQGKPHDAGVAFDFEDTVASQDAAAGWEGDDSLNKKPLVGRLTEERIRRLEELGFIWSLRDDWQKHYDELKKFKSVHGHCNVPARYTANRRLGIWVSAQRQQYKTMNQMASVAARRAAPLTQDRIELLNQLGFSWTIRSRDSLGESWNQRLEELKKFKDRHGHCMVPSRYSESPELGIWVGTQRTQYRLYMKAKETGEVLPGAAAMNETRIRLLEELGFVWALRGTREDHMNLRQVHMQHPVSDRDPGTDTSASSRDALRDFPSSIVR</sequence>
<dbReference type="AlphaFoldDB" id="A0A9K3P9I1"/>
<feature type="domain" description="Helicase-associated" evidence="2">
    <location>
        <begin position="462"/>
        <end position="508"/>
    </location>
</feature>
<reference evidence="3" key="2">
    <citation type="submission" date="2021-04" db="EMBL/GenBank/DDBJ databases">
        <authorList>
            <person name="Podell S."/>
        </authorList>
    </citation>
    <scope>NUCLEOTIDE SEQUENCE</scope>
    <source>
        <strain evidence="3">Hildebrandi</strain>
    </source>
</reference>
<dbReference type="InterPro" id="IPR005114">
    <property type="entry name" value="Helicase_assoc"/>
</dbReference>
<gene>
    <name evidence="4" type="ORF">IV203_001222</name>
    <name evidence="3" type="ORF">IV203_002494</name>
</gene>
<dbReference type="PANTHER" id="PTHR33418">
    <property type="entry name" value="HELICASE-ASSOCIATED"/>
    <property type="match status" value="1"/>
</dbReference>
<evidence type="ECO:0000313" key="4">
    <source>
        <dbReference type="EMBL" id="KAG7356536.1"/>
    </source>
</evidence>
<keyword evidence="3" id="KW-0378">Hydrolase</keyword>
<dbReference type="EMBL" id="JAGRRH010000015">
    <property type="protein sequence ID" value="KAG7356536.1"/>
    <property type="molecule type" value="Genomic_DNA"/>
</dbReference>
<dbReference type="EMBL" id="JAGRRH010000050">
    <property type="protein sequence ID" value="KAG7338740.1"/>
    <property type="molecule type" value="Genomic_DNA"/>
</dbReference>
<evidence type="ECO:0000259" key="2">
    <source>
        <dbReference type="Pfam" id="PF03457"/>
    </source>
</evidence>
<feature type="region of interest" description="Disordered" evidence="1">
    <location>
        <begin position="278"/>
        <end position="297"/>
    </location>
</feature>
<dbReference type="GO" id="GO:0004386">
    <property type="term" value="F:helicase activity"/>
    <property type="evidence" value="ECO:0007669"/>
    <property type="project" value="UniProtKB-KW"/>
</dbReference>
<protein>
    <submittedName>
        <fullName evidence="3">Helicase domain protein</fullName>
    </submittedName>
</protein>
<feature type="domain" description="Helicase-associated" evidence="2">
    <location>
        <begin position="628"/>
        <end position="732"/>
    </location>
</feature>
<evidence type="ECO:0000256" key="1">
    <source>
        <dbReference type="SAM" id="MobiDB-lite"/>
    </source>
</evidence>
<feature type="domain" description="Helicase-associated" evidence="2">
    <location>
        <begin position="965"/>
        <end position="1038"/>
    </location>
</feature>
<feature type="region of interest" description="Disordered" evidence="1">
    <location>
        <begin position="1142"/>
        <end position="1173"/>
    </location>
</feature>
<reference evidence="3" key="1">
    <citation type="journal article" date="2021" name="Sci. Rep.">
        <title>Diploid genomic architecture of Nitzschia inconspicua, an elite biomass production diatom.</title>
        <authorList>
            <person name="Oliver A."/>
            <person name="Podell S."/>
            <person name="Pinowska A."/>
            <person name="Traller J.C."/>
            <person name="Smith S.R."/>
            <person name="McClure R."/>
            <person name="Beliaev A."/>
            <person name="Bohutskyi P."/>
            <person name="Hill E.A."/>
            <person name="Rabines A."/>
            <person name="Zheng H."/>
            <person name="Allen L.Z."/>
            <person name="Kuo A."/>
            <person name="Grigoriev I.V."/>
            <person name="Allen A.E."/>
            <person name="Hazlebeck D."/>
            <person name="Allen E.E."/>
        </authorList>
    </citation>
    <scope>NUCLEOTIDE SEQUENCE</scope>
    <source>
        <strain evidence="3">Hildebrandi</strain>
    </source>
</reference>
<feature type="domain" description="Helicase-associated" evidence="2">
    <location>
        <begin position="1050"/>
        <end position="1124"/>
    </location>
</feature>
<feature type="domain" description="Helicase-associated" evidence="2">
    <location>
        <begin position="745"/>
        <end position="832"/>
    </location>
</feature>
<keyword evidence="3" id="KW-0547">Nucleotide-binding</keyword>
<evidence type="ECO:0000313" key="5">
    <source>
        <dbReference type="Proteomes" id="UP000693970"/>
    </source>
</evidence>
<keyword evidence="3" id="KW-0067">ATP-binding</keyword>